<evidence type="ECO:0000256" key="1">
    <source>
        <dbReference type="SAM" id="Phobius"/>
    </source>
</evidence>
<reference evidence="2 3" key="1">
    <citation type="journal article" date="2021" name="Nat. Commun.">
        <title>Genetic determinants of endophytism in the Arabidopsis root mycobiome.</title>
        <authorList>
            <person name="Mesny F."/>
            <person name="Miyauchi S."/>
            <person name="Thiergart T."/>
            <person name="Pickel B."/>
            <person name="Atanasova L."/>
            <person name="Karlsson M."/>
            <person name="Huettel B."/>
            <person name="Barry K.W."/>
            <person name="Haridas S."/>
            <person name="Chen C."/>
            <person name="Bauer D."/>
            <person name="Andreopoulos W."/>
            <person name="Pangilinan J."/>
            <person name="LaButti K."/>
            <person name="Riley R."/>
            <person name="Lipzen A."/>
            <person name="Clum A."/>
            <person name="Drula E."/>
            <person name="Henrissat B."/>
            <person name="Kohler A."/>
            <person name="Grigoriev I.V."/>
            <person name="Martin F.M."/>
            <person name="Hacquard S."/>
        </authorList>
    </citation>
    <scope>NUCLEOTIDE SEQUENCE [LARGE SCALE GENOMIC DNA]</scope>
    <source>
        <strain evidence="2 3">MPI-SDFR-AT-0080</strain>
    </source>
</reference>
<protein>
    <submittedName>
        <fullName evidence="2">Uncharacterized protein</fullName>
    </submittedName>
</protein>
<keyword evidence="1" id="KW-0812">Transmembrane</keyword>
<dbReference type="EMBL" id="JAGTJR010000040">
    <property type="protein sequence ID" value="KAH7032371.1"/>
    <property type="molecule type" value="Genomic_DNA"/>
</dbReference>
<comment type="caution">
    <text evidence="2">The sequence shown here is derived from an EMBL/GenBank/DDBJ whole genome shotgun (WGS) entry which is preliminary data.</text>
</comment>
<evidence type="ECO:0000313" key="3">
    <source>
        <dbReference type="Proteomes" id="UP000774617"/>
    </source>
</evidence>
<keyword evidence="3" id="KW-1185">Reference proteome</keyword>
<accession>A0ABQ8FXC6</accession>
<keyword evidence="1" id="KW-1133">Transmembrane helix</keyword>
<dbReference type="Proteomes" id="UP000774617">
    <property type="component" value="Unassembled WGS sequence"/>
</dbReference>
<gene>
    <name evidence="2" type="ORF">B0J12DRAFT_304517</name>
</gene>
<proteinExistence type="predicted"/>
<name>A0ABQ8FXC6_9PEZI</name>
<keyword evidence="1" id="KW-0472">Membrane</keyword>
<evidence type="ECO:0000313" key="2">
    <source>
        <dbReference type="EMBL" id="KAH7032371.1"/>
    </source>
</evidence>
<feature type="transmembrane region" description="Helical" evidence="1">
    <location>
        <begin position="108"/>
        <end position="126"/>
    </location>
</feature>
<organism evidence="2 3">
    <name type="scientific">Macrophomina phaseolina</name>
    <dbReference type="NCBI Taxonomy" id="35725"/>
    <lineage>
        <taxon>Eukaryota</taxon>
        <taxon>Fungi</taxon>
        <taxon>Dikarya</taxon>
        <taxon>Ascomycota</taxon>
        <taxon>Pezizomycotina</taxon>
        <taxon>Dothideomycetes</taxon>
        <taxon>Dothideomycetes incertae sedis</taxon>
        <taxon>Botryosphaeriales</taxon>
        <taxon>Botryosphaeriaceae</taxon>
        <taxon>Macrophomina</taxon>
    </lineage>
</organism>
<sequence length="202" mass="22742">MVMIWVRGEERAPEKELLPLSASSTHHTHPHTQPCCCRAVCVGIRLWRNSWGSRTHARTHARTSSPAVTPGPGRGGITPSFPACRSGYLFARKSGGGRRRWRRRRRPSLTFPCFGLLFVWCVVLSLRGPCVYALCKESIVAHSTRTYQGPCRGSLAAICAERDMFVLRPVFCFLVANFRLSISRARCDQFFLRTFGVIFALI</sequence>